<feature type="domain" description="DHHA1" evidence="2">
    <location>
        <begin position="235"/>
        <end position="321"/>
    </location>
</feature>
<accession>A0A1E5L6V7</accession>
<evidence type="ECO:0000259" key="2">
    <source>
        <dbReference type="Pfam" id="PF02272"/>
    </source>
</evidence>
<dbReference type="InterPro" id="IPR038763">
    <property type="entry name" value="DHH_sf"/>
</dbReference>
<dbReference type="Proteomes" id="UP000095255">
    <property type="component" value="Unassembled WGS sequence"/>
</dbReference>
<dbReference type="AlphaFoldDB" id="A0A1E5L6V7"/>
<reference evidence="3 4" key="1">
    <citation type="submission" date="2016-09" db="EMBL/GenBank/DDBJ databases">
        <title>Desulfuribacillus arsenicus sp. nov., an obligately anaerobic, dissimilatory arsenic- and antimonate-reducing bacterium isolated from anoxic sediments.</title>
        <authorList>
            <person name="Abin C.A."/>
            <person name="Hollibaugh J.T."/>
        </authorList>
    </citation>
    <scope>NUCLEOTIDE SEQUENCE [LARGE SCALE GENOMIC DNA]</scope>
    <source>
        <strain evidence="3 4">MLFW-2</strain>
    </source>
</reference>
<dbReference type="GO" id="GO:0003676">
    <property type="term" value="F:nucleic acid binding"/>
    <property type="evidence" value="ECO:0007669"/>
    <property type="project" value="InterPro"/>
</dbReference>
<dbReference type="PANTHER" id="PTHR47618">
    <property type="entry name" value="BIFUNCTIONAL OLIGORIBONUCLEASE AND PAP PHOSPHATASE NRNA"/>
    <property type="match status" value="1"/>
</dbReference>
<dbReference type="Gene3D" id="3.90.1640.10">
    <property type="entry name" value="inorganic pyrophosphatase (n-terminal core)"/>
    <property type="match status" value="1"/>
</dbReference>
<gene>
    <name evidence="3" type="ORF">BHU72_03525</name>
</gene>
<evidence type="ECO:0000313" key="4">
    <source>
        <dbReference type="Proteomes" id="UP000095255"/>
    </source>
</evidence>
<feature type="domain" description="DDH" evidence="1">
    <location>
        <begin position="21"/>
        <end position="162"/>
    </location>
</feature>
<dbReference type="InterPro" id="IPR051319">
    <property type="entry name" value="Oligoribo/pAp-PDE_c-di-AMP_PDE"/>
</dbReference>
<dbReference type="Pfam" id="PF01368">
    <property type="entry name" value="DHH"/>
    <property type="match status" value="1"/>
</dbReference>
<dbReference type="EMBL" id="MJAT01000012">
    <property type="protein sequence ID" value="OEH85861.1"/>
    <property type="molecule type" value="Genomic_DNA"/>
</dbReference>
<organism evidence="3 4">
    <name type="scientific">Desulfuribacillus stibiiarsenatis</name>
    <dbReference type="NCBI Taxonomy" id="1390249"/>
    <lineage>
        <taxon>Bacteria</taxon>
        <taxon>Bacillati</taxon>
        <taxon>Bacillota</taxon>
        <taxon>Desulfuribacillia</taxon>
        <taxon>Desulfuribacillales</taxon>
        <taxon>Desulfuribacillaceae</taxon>
        <taxon>Desulfuribacillus</taxon>
    </lineage>
</organism>
<name>A0A1E5L6V7_9FIRM</name>
<dbReference type="SUPFAM" id="SSF64182">
    <property type="entry name" value="DHH phosphoesterases"/>
    <property type="match status" value="1"/>
</dbReference>
<comment type="caution">
    <text evidence="3">The sequence shown here is derived from an EMBL/GenBank/DDBJ whole genome shotgun (WGS) entry which is preliminary data.</text>
</comment>
<dbReference type="InterPro" id="IPR001667">
    <property type="entry name" value="DDH_dom"/>
</dbReference>
<keyword evidence="4" id="KW-1185">Reference proteome</keyword>
<evidence type="ECO:0000313" key="3">
    <source>
        <dbReference type="EMBL" id="OEH85861.1"/>
    </source>
</evidence>
<sequence length="322" mass="35671">MINTNTTYASFTDFIKGKDNFLIVSHFNPDGDTLGSALAIANILDGFSKQYTLVNRDVVQEKYLFLPKATEVLLPESLVDQTFQYVITVDCADYQRIGDEVTKLLTPDVEILNIDHHPTNTNFGSSNIVEADAASTTFIIYNLCKKLEIPLNLDIALCLYTGLMTDTGSFQYSNTNSEVHSVAAELISYGINVYEVVENIFETSSVERMVVLKKSLNTLEIDSSGKIAWLEIIQELSTKSEDIDGLVNYPRSIKGVEVAISFKQVHDGKVRVGLRSKKYVDVSLIAMKFQGGGHKRAAGCTIDGTVGEVKEVIVQEIKKYII</sequence>
<proteinExistence type="predicted"/>
<dbReference type="InterPro" id="IPR003156">
    <property type="entry name" value="DHHA1_dom"/>
</dbReference>
<evidence type="ECO:0008006" key="5">
    <source>
        <dbReference type="Google" id="ProtNLM"/>
    </source>
</evidence>
<dbReference type="STRING" id="1390249.BHU72_03525"/>
<dbReference type="RefSeq" id="WP_069701944.1">
    <property type="nucleotide sequence ID" value="NZ_MJAT01000012.1"/>
</dbReference>
<dbReference type="Pfam" id="PF02272">
    <property type="entry name" value="DHHA1"/>
    <property type="match status" value="1"/>
</dbReference>
<dbReference type="Gene3D" id="3.10.310.30">
    <property type="match status" value="1"/>
</dbReference>
<dbReference type="PANTHER" id="PTHR47618:SF1">
    <property type="entry name" value="BIFUNCTIONAL OLIGORIBONUCLEASE AND PAP PHOSPHATASE NRNA"/>
    <property type="match status" value="1"/>
</dbReference>
<protein>
    <recommendedName>
        <fullName evidence="5">Exopolyphosphatase</fullName>
    </recommendedName>
</protein>
<evidence type="ECO:0000259" key="1">
    <source>
        <dbReference type="Pfam" id="PF01368"/>
    </source>
</evidence>
<dbReference type="OrthoDB" id="9803668at2"/>